<protein>
    <submittedName>
        <fullName evidence="1">Uncharacterized protein</fullName>
    </submittedName>
</protein>
<reference evidence="2" key="2">
    <citation type="submission" date="2016-04" db="EMBL/GenBank/DDBJ databases">
        <title>First Complete Genome Sequence of a Subdivision 6 Acidobacterium.</title>
        <authorList>
            <person name="Huang S."/>
            <person name="Vieira S."/>
            <person name="Bunk B."/>
            <person name="Riedel T."/>
            <person name="Sproeer C."/>
            <person name="Overmann J."/>
        </authorList>
    </citation>
    <scope>NUCLEOTIDE SEQUENCE [LARGE SCALE GENOMIC DNA]</scope>
    <source>
        <strain evidence="2">DSM 100886 HEG_-6_39</strain>
    </source>
</reference>
<dbReference type="AlphaFoldDB" id="A0A143PIX5"/>
<organism evidence="1 2">
    <name type="scientific">Luteitalea pratensis</name>
    <dbReference type="NCBI Taxonomy" id="1855912"/>
    <lineage>
        <taxon>Bacteria</taxon>
        <taxon>Pseudomonadati</taxon>
        <taxon>Acidobacteriota</taxon>
        <taxon>Vicinamibacteria</taxon>
        <taxon>Vicinamibacterales</taxon>
        <taxon>Vicinamibacteraceae</taxon>
        <taxon>Luteitalea</taxon>
    </lineage>
</organism>
<gene>
    <name evidence="1" type="ORF">LuPra_00909</name>
</gene>
<keyword evidence="2" id="KW-1185">Reference proteome</keyword>
<dbReference type="STRING" id="1855912.LuPra_00909"/>
<accession>A0A143PIX5</accession>
<evidence type="ECO:0000313" key="2">
    <source>
        <dbReference type="Proteomes" id="UP000076079"/>
    </source>
</evidence>
<dbReference type="KEGG" id="abac:LuPra_00909"/>
<dbReference type="EMBL" id="CP015136">
    <property type="protein sequence ID" value="AMY07729.1"/>
    <property type="molecule type" value="Genomic_DNA"/>
</dbReference>
<reference evidence="1 2" key="1">
    <citation type="journal article" date="2016" name="Genome Announc.">
        <title>First Complete Genome Sequence of a Subdivision 6 Acidobacterium Strain.</title>
        <authorList>
            <person name="Huang S."/>
            <person name="Vieira S."/>
            <person name="Bunk B."/>
            <person name="Riedel T."/>
            <person name="Sproer C."/>
            <person name="Overmann J."/>
        </authorList>
    </citation>
    <scope>NUCLEOTIDE SEQUENCE [LARGE SCALE GENOMIC DNA]</scope>
    <source>
        <strain evidence="2">DSM 100886 HEG_-6_39</strain>
    </source>
</reference>
<proteinExistence type="predicted"/>
<dbReference type="Proteomes" id="UP000076079">
    <property type="component" value="Chromosome"/>
</dbReference>
<evidence type="ECO:0000313" key="1">
    <source>
        <dbReference type="EMBL" id="AMY07729.1"/>
    </source>
</evidence>
<name>A0A143PIX5_LUTPR</name>
<sequence>MTASSVDPLALVKLTALMARTKGRAEVTVGVIDGPVRMQHRI</sequence>